<dbReference type="InterPro" id="IPR006121">
    <property type="entry name" value="HMA_dom"/>
</dbReference>
<protein>
    <recommendedName>
        <fullName evidence="1">Copper chaperone CopZ</fullName>
    </recommendedName>
</protein>
<evidence type="ECO:0000256" key="3">
    <source>
        <dbReference type="ARBA" id="ARBA00023008"/>
    </source>
</evidence>
<dbReference type="RefSeq" id="WP_097018043.1">
    <property type="nucleotide sequence ID" value="NZ_OBDZ01000014.1"/>
</dbReference>
<proteinExistence type="predicted"/>
<dbReference type="CDD" id="cd00371">
    <property type="entry name" value="HMA"/>
    <property type="match status" value="1"/>
</dbReference>
<dbReference type="EMBL" id="OBDZ01000014">
    <property type="protein sequence ID" value="SNY30821.1"/>
    <property type="molecule type" value="Genomic_DNA"/>
</dbReference>
<sequence length="68" mass="7620">MRTETFEVKGMSCQHCKAAVKSALENVKGVEEARVNLEMGKVEVKFNKDESKLDKLKDEVRAAGYEVS</sequence>
<dbReference type="STRING" id="1413210.U472_13880"/>
<organism evidence="5 6">
    <name type="scientific">Orenia metallireducens</name>
    <dbReference type="NCBI Taxonomy" id="1413210"/>
    <lineage>
        <taxon>Bacteria</taxon>
        <taxon>Bacillati</taxon>
        <taxon>Bacillota</taxon>
        <taxon>Clostridia</taxon>
        <taxon>Halanaerobiales</taxon>
        <taxon>Halobacteroidaceae</taxon>
        <taxon>Orenia</taxon>
    </lineage>
</organism>
<evidence type="ECO:0000313" key="6">
    <source>
        <dbReference type="Proteomes" id="UP000219573"/>
    </source>
</evidence>
<keyword evidence="2" id="KW-0479">Metal-binding</keyword>
<name>A0A285H881_9FIRM</name>
<keyword evidence="3" id="KW-0186">Copper</keyword>
<dbReference type="InterPro" id="IPR017969">
    <property type="entry name" value="Heavy-metal-associated_CS"/>
</dbReference>
<evidence type="ECO:0000313" key="5">
    <source>
        <dbReference type="EMBL" id="SNY30821.1"/>
    </source>
</evidence>
<dbReference type="OrthoDB" id="9813965at2"/>
<gene>
    <name evidence="5" type="ORF">SAMN06265827_11445</name>
</gene>
<evidence type="ECO:0000259" key="4">
    <source>
        <dbReference type="PROSITE" id="PS50846"/>
    </source>
</evidence>
<reference evidence="6" key="1">
    <citation type="submission" date="2017-09" db="EMBL/GenBank/DDBJ databases">
        <authorList>
            <person name="Varghese N."/>
            <person name="Submissions S."/>
        </authorList>
    </citation>
    <scope>NUCLEOTIDE SEQUENCE [LARGE SCALE GENOMIC DNA]</scope>
    <source>
        <strain evidence="6">MSL47</strain>
    </source>
</reference>
<dbReference type="FunFam" id="3.30.70.100:FF:000005">
    <property type="entry name" value="Copper-exporting P-type ATPase A"/>
    <property type="match status" value="1"/>
</dbReference>
<accession>A0A285H881</accession>
<dbReference type="PROSITE" id="PS50846">
    <property type="entry name" value="HMA_2"/>
    <property type="match status" value="1"/>
</dbReference>
<dbReference type="PANTHER" id="PTHR46594:SF4">
    <property type="entry name" value="P-TYPE CATION-TRANSPORTING ATPASE"/>
    <property type="match status" value="1"/>
</dbReference>
<feature type="domain" description="HMA" evidence="4">
    <location>
        <begin position="2"/>
        <end position="68"/>
    </location>
</feature>
<evidence type="ECO:0000256" key="2">
    <source>
        <dbReference type="ARBA" id="ARBA00022723"/>
    </source>
</evidence>
<dbReference type="GO" id="GO:0046872">
    <property type="term" value="F:metal ion binding"/>
    <property type="evidence" value="ECO:0007669"/>
    <property type="project" value="UniProtKB-KW"/>
</dbReference>
<evidence type="ECO:0000256" key="1">
    <source>
        <dbReference type="ARBA" id="ARBA00015313"/>
    </source>
</evidence>
<dbReference type="PROSITE" id="PS01047">
    <property type="entry name" value="HMA_1"/>
    <property type="match status" value="1"/>
</dbReference>
<dbReference type="SUPFAM" id="SSF55008">
    <property type="entry name" value="HMA, heavy metal-associated domain"/>
    <property type="match status" value="1"/>
</dbReference>
<dbReference type="PANTHER" id="PTHR46594">
    <property type="entry name" value="P-TYPE CATION-TRANSPORTING ATPASE"/>
    <property type="match status" value="1"/>
</dbReference>
<dbReference type="AlphaFoldDB" id="A0A285H881"/>
<dbReference type="Gene3D" id="3.30.70.100">
    <property type="match status" value="1"/>
</dbReference>
<keyword evidence="6" id="KW-1185">Reference proteome</keyword>
<dbReference type="Pfam" id="PF00403">
    <property type="entry name" value="HMA"/>
    <property type="match status" value="1"/>
</dbReference>
<dbReference type="InterPro" id="IPR036163">
    <property type="entry name" value="HMA_dom_sf"/>
</dbReference>
<dbReference type="Proteomes" id="UP000219573">
    <property type="component" value="Unassembled WGS sequence"/>
</dbReference>